<gene>
    <name evidence="4" type="ORF">HRR80_002627</name>
</gene>
<dbReference type="PANTHER" id="PTHR42470">
    <property type="entry name" value="VAST DOMAIN-CONTAINING PROTEIN"/>
    <property type="match status" value="1"/>
</dbReference>
<organism evidence="4 5">
    <name type="scientific">Exophiala dermatitidis</name>
    <name type="common">Black yeast-like fungus</name>
    <name type="synonym">Wangiella dermatitidis</name>
    <dbReference type="NCBI Taxonomy" id="5970"/>
    <lineage>
        <taxon>Eukaryota</taxon>
        <taxon>Fungi</taxon>
        <taxon>Dikarya</taxon>
        <taxon>Ascomycota</taxon>
        <taxon>Pezizomycotina</taxon>
        <taxon>Eurotiomycetes</taxon>
        <taxon>Chaetothyriomycetidae</taxon>
        <taxon>Chaetothyriales</taxon>
        <taxon>Herpotrichiellaceae</taxon>
        <taxon>Exophiala</taxon>
    </lineage>
</organism>
<comment type="caution">
    <text evidence="4">The sequence shown here is derived from an EMBL/GenBank/DDBJ whole genome shotgun (WGS) entry which is preliminary data.</text>
</comment>
<keyword evidence="1" id="KW-0175">Coiled coil</keyword>
<sequence length="785" mass="84542">MDIAIEPDKETITIKYTSSEPLSTSAGDCMAAAKTTAASDLPPFCYDGSHLSWRQFRQQVLGPHRIRIMESAPGEKIPASLVELVEADLPNASRYIELKHAFREQVKTGRGFGPSPIFPPNLLPSIDDEARLARCMIPCFSRETLPERALNQMGPFYELQVPRSGLGCGFSSSALSAEETAVLPPWLVATGTIVHFDTGYISPGAALYCPFLIFERAYGEKEKRFEAANNQSAVGGACCVRALHMLYAKAWKGQLMPELPVAFSCVIDNAFAVLNIHWIDHGQAYCMSPLCKFDLSKDEHFHSFLVWVDAIGKWALAHLLPMVKTALGRLRSQRDTPPPTPPAASASTSAVAVAAAAKLTLDTGAQASVTNDTLIKSLKTTFDNIPWRFEDDEFTPVSSSTASWGSPLTATAMTFGSEDGIVSGRSSFSFSNVAYPPRRMRPPTPISTSFSGVYAPSQLRTPTTTSFHQHRRLSQVDQAHGQGQGQGNGTPPPAYNTCSNCPAAATAAIVTTQSSQALGVTTSNNPNPDLVWQKRLSHAMDEIRDLQRQLLDMKNQVAASTESLQTELAEVKTAMSSVLRKETLTRSLLRQNGNNGVVVSSRSSSISSIDVHETWSVMGLGVGMGTNLADGKNSNRTPLKDCGLSISSAQGCLGTATDKAGDAHEHSCKNDKQSLNPSVPLRHVSDCGTEAPAENESETQTQTQTEIQTCVQDDVTDAVADADTDAQLSSSYPSDTIKIVPSSARFTGMSALVLKYMPLPFPLPHSSILLLVLIWAVSATCSYAC</sequence>
<dbReference type="PANTHER" id="PTHR42470:SF1">
    <property type="entry name" value="VAST DOMAIN-CONTAINING PROTEIN"/>
    <property type="match status" value="1"/>
</dbReference>
<proteinExistence type="predicted"/>
<feature type="compositionally biased region" description="Polar residues" evidence="2">
    <location>
        <begin position="458"/>
        <end position="467"/>
    </location>
</feature>
<feature type="coiled-coil region" evidence="1">
    <location>
        <begin position="536"/>
        <end position="563"/>
    </location>
</feature>
<reference evidence="4" key="1">
    <citation type="submission" date="2023-01" db="EMBL/GenBank/DDBJ databases">
        <title>Exophiala dermititidis isolated from Cystic Fibrosis Patient.</title>
        <authorList>
            <person name="Kurbessoian T."/>
            <person name="Crocker A."/>
            <person name="Murante D."/>
            <person name="Hogan D.A."/>
            <person name="Stajich J.E."/>
        </authorList>
    </citation>
    <scope>NUCLEOTIDE SEQUENCE</scope>
    <source>
        <strain evidence="4">Ex8</strain>
    </source>
</reference>
<feature type="domain" description="DUF7924" evidence="3">
    <location>
        <begin position="160"/>
        <end position="324"/>
    </location>
</feature>
<evidence type="ECO:0000313" key="5">
    <source>
        <dbReference type="Proteomes" id="UP001161757"/>
    </source>
</evidence>
<accession>A0AAN6EYW1</accession>
<evidence type="ECO:0000259" key="3">
    <source>
        <dbReference type="Pfam" id="PF25545"/>
    </source>
</evidence>
<name>A0AAN6EYW1_EXODE</name>
<protein>
    <recommendedName>
        <fullName evidence="3">DUF7924 domain-containing protein</fullName>
    </recommendedName>
</protein>
<dbReference type="Proteomes" id="UP001161757">
    <property type="component" value="Unassembled WGS sequence"/>
</dbReference>
<evidence type="ECO:0000313" key="4">
    <source>
        <dbReference type="EMBL" id="KAJ8994132.1"/>
    </source>
</evidence>
<dbReference type="Pfam" id="PF25545">
    <property type="entry name" value="DUF7924"/>
    <property type="match status" value="1"/>
</dbReference>
<evidence type="ECO:0000256" key="1">
    <source>
        <dbReference type="SAM" id="Coils"/>
    </source>
</evidence>
<dbReference type="AlphaFoldDB" id="A0AAN6EYW1"/>
<dbReference type="InterPro" id="IPR057684">
    <property type="entry name" value="DUF7924"/>
</dbReference>
<evidence type="ECO:0000256" key="2">
    <source>
        <dbReference type="SAM" id="MobiDB-lite"/>
    </source>
</evidence>
<dbReference type="EMBL" id="JAJGCB010000003">
    <property type="protein sequence ID" value="KAJ8994132.1"/>
    <property type="molecule type" value="Genomic_DNA"/>
</dbReference>
<feature type="region of interest" description="Disordered" evidence="2">
    <location>
        <begin position="457"/>
        <end position="493"/>
    </location>
</feature>